<comment type="pathway">
    <text evidence="2">Lipid metabolism.</text>
</comment>
<dbReference type="InterPro" id="IPR023213">
    <property type="entry name" value="CAT-like_dom_sf"/>
</dbReference>
<evidence type="ECO:0000256" key="4">
    <source>
        <dbReference type="ARBA" id="ARBA00013244"/>
    </source>
</evidence>
<protein>
    <recommendedName>
        <fullName evidence="4">diacylglycerol O-acyltransferase</fullName>
        <ecNumber evidence="4">2.3.1.20</ecNumber>
    </recommendedName>
</protein>
<dbReference type="GO" id="GO:0019432">
    <property type="term" value="P:triglyceride biosynthetic process"/>
    <property type="evidence" value="ECO:0007669"/>
    <property type="project" value="UniProtKB-UniPathway"/>
</dbReference>
<dbReference type="UniPathway" id="UPA00282"/>
<keyword evidence="6" id="KW-0319">Glycerol metabolism</keyword>
<keyword evidence="5 12" id="KW-0808">Transferase</keyword>
<dbReference type="AlphaFoldDB" id="A0A1H9ZS87"/>
<dbReference type="InterPro" id="IPR004255">
    <property type="entry name" value="O-acyltransferase_WSD1_N"/>
</dbReference>
<name>A0A1H9ZS87_9GAMM</name>
<dbReference type="InterPro" id="IPR045034">
    <property type="entry name" value="O-acyltransferase_WSD1-like"/>
</dbReference>
<evidence type="ECO:0000256" key="1">
    <source>
        <dbReference type="ARBA" id="ARBA00004771"/>
    </source>
</evidence>
<comment type="catalytic activity">
    <reaction evidence="8">
        <text>an acyl-CoA + a 1,2-diacyl-sn-glycerol = a triacyl-sn-glycerol + CoA</text>
        <dbReference type="Rhea" id="RHEA:10868"/>
        <dbReference type="ChEBI" id="CHEBI:17815"/>
        <dbReference type="ChEBI" id="CHEBI:57287"/>
        <dbReference type="ChEBI" id="CHEBI:58342"/>
        <dbReference type="ChEBI" id="CHEBI:64615"/>
        <dbReference type="EC" id="2.3.1.20"/>
    </reaction>
</comment>
<dbReference type="SUPFAM" id="SSF52777">
    <property type="entry name" value="CoA-dependent acyltransferases"/>
    <property type="match status" value="2"/>
</dbReference>
<dbReference type="Gene3D" id="3.30.559.10">
    <property type="entry name" value="Chloramphenicol acetyltransferase-like domain"/>
    <property type="match status" value="1"/>
</dbReference>
<sequence>MSDAANDREPLRLLPMDAAWLNLESPQNPLTITVLMRVPGLTQSGLRAFLQRYWLPWERFRMRPVQHRCGWCWERDRRFDLANHLFHVPEPMGKARLQEWVSARLNQPLGRDRPRWGFWLVPNAEGGAALLFRIHHCYGDGMSLLDVFDSICTRSPEEYPQSYGNREGSTARRWPEVMQACREAFAAGLQGGRSQEGSVPPGQARSGTGSKVDEPVGGVTPTDDIPEHQPGTLEQGLMTSLRAINEMTGMVTEPEDTPSNLKRSLLGRRHCRWSGPVPLRSFLSLARRSGCSINDVLLSCVAAAMRDAMGVSGSALNQSVVHAAVPVDIRRALPEALRPVRHMPGNFFGTIFVPMPVDGGFALERLWRIKHETRRLKRSWQPLMAWGVSGLASLLPASLRQPISDLFFRKASAVVSNVPGTREPRYLAGHQITEQMFWVPQAGDIGLGVSIVSYAGNVQFGVVADEAIVPDPDRFLTRCVRELDELGDALL</sequence>
<dbReference type="EC" id="2.3.1.20" evidence="4"/>
<keyword evidence="7 12" id="KW-0012">Acyltransferase</keyword>
<feature type="domain" description="O-acyltransferase WSD1 C-terminal" evidence="11">
    <location>
        <begin position="345"/>
        <end position="486"/>
    </location>
</feature>
<comment type="similarity">
    <text evidence="3">Belongs to the long-chain O-acyltransferase family.</text>
</comment>
<keyword evidence="13" id="KW-1185">Reference proteome</keyword>
<dbReference type="GO" id="GO:0006071">
    <property type="term" value="P:glycerol metabolic process"/>
    <property type="evidence" value="ECO:0007669"/>
    <property type="project" value="UniProtKB-KW"/>
</dbReference>
<dbReference type="EMBL" id="FOHZ01000002">
    <property type="protein sequence ID" value="SES84580.1"/>
    <property type="molecule type" value="Genomic_DNA"/>
</dbReference>
<reference evidence="13" key="1">
    <citation type="submission" date="2016-10" db="EMBL/GenBank/DDBJ databases">
        <authorList>
            <person name="Varghese N."/>
            <person name="Submissions S."/>
        </authorList>
    </citation>
    <scope>NUCLEOTIDE SEQUENCE [LARGE SCALE GENOMIC DNA]</scope>
    <source>
        <strain evidence="13">CGMCC 1.6489</strain>
    </source>
</reference>
<dbReference type="GO" id="GO:0004144">
    <property type="term" value="F:diacylglycerol O-acyltransferase activity"/>
    <property type="evidence" value="ECO:0007669"/>
    <property type="project" value="UniProtKB-EC"/>
</dbReference>
<evidence type="ECO:0000256" key="9">
    <source>
        <dbReference type="SAM" id="MobiDB-lite"/>
    </source>
</evidence>
<accession>A0A1H9ZS87</accession>
<dbReference type="GO" id="GO:0005886">
    <property type="term" value="C:plasma membrane"/>
    <property type="evidence" value="ECO:0007669"/>
    <property type="project" value="TreeGrafter"/>
</dbReference>
<dbReference type="STRING" id="430453.SAMN04487962_10227"/>
<dbReference type="Pfam" id="PF06974">
    <property type="entry name" value="WS_DGAT_C"/>
    <property type="match status" value="1"/>
</dbReference>
<evidence type="ECO:0000259" key="10">
    <source>
        <dbReference type="Pfam" id="PF03007"/>
    </source>
</evidence>
<feature type="domain" description="O-acyltransferase WSD1-like N-terminal" evidence="10">
    <location>
        <begin position="14"/>
        <end position="296"/>
    </location>
</feature>
<dbReference type="Proteomes" id="UP000198762">
    <property type="component" value="Unassembled WGS sequence"/>
</dbReference>
<evidence type="ECO:0000256" key="8">
    <source>
        <dbReference type="ARBA" id="ARBA00048109"/>
    </source>
</evidence>
<dbReference type="InterPro" id="IPR009721">
    <property type="entry name" value="O-acyltransferase_WSD1_C"/>
</dbReference>
<dbReference type="Pfam" id="PF03007">
    <property type="entry name" value="WS_DGAT_cat"/>
    <property type="match status" value="1"/>
</dbReference>
<gene>
    <name evidence="12" type="ORF">SAMN04487962_10227</name>
</gene>
<organism evidence="12 13">
    <name type="scientific">Marinobacter segnicrescens</name>
    <dbReference type="NCBI Taxonomy" id="430453"/>
    <lineage>
        <taxon>Bacteria</taxon>
        <taxon>Pseudomonadati</taxon>
        <taxon>Pseudomonadota</taxon>
        <taxon>Gammaproteobacteria</taxon>
        <taxon>Pseudomonadales</taxon>
        <taxon>Marinobacteraceae</taxon>
        <taxon>Marinobacter</taxon>
    </lineage>
</organism>
<proteinExistence type="inferred from homology"/>
<dbReference type="RefSeq" id="WP_245742438.1">
    <property type="nucleotide sequence ID" value="NZ_FOHZ01000002.1"/>
</dbReference>
<evidence type="ECO:0000313" key="13">
    <source>
        <dbReference type="Proteomes" id="UP000198762"/>
    </source>
</evidence>
<feature type="region of interest" description="Disordered" evidence="9">
    <location>
        <begin position="189"/>
        <end position="234"/>
    </location>
</feature>
<comment type="pathway">
    <text evidence="1">Glycerolipid metabolism; triacylglycerol biosynthesis.</text>
</comment>
<evidence type="ECO:0000256" key="3">
    <source>
        <dbReference type="ARBA" id="ARBA00009587"/>
    </source>
</evidence>
<evidence type="ECO:0000259" key="11">
    <source>
        <dbReference type="Pfam" id="PF06974"/>
    </source>
</evidence>
<dbReference type="PANTHER" id="PTHR31650:SF1">
    <property type="entry name" value="WAX ESTER SYNTHASE_DIACYLGLYCEROL ACYLTRANSFERASE 4-RELATED"/>
    <property type="match status" value="1"/>
</dbReference>
<evidence type="ECO:0000256" key="5">
    <source>
        <dbReference type="ARBA" id="ARBA00022679"/>
    </source>
</evidence>
<evidence type="ECO:0000256" key="2">
    <source>
        <dbReference type="ARBA" id="ARBA00005189"/>
    </source>
</evidence>
<evidence type="ECO:0000256" key="7">
    <source>
        <dbReference type="ARBA" id="ARBA00023315"/>
    </source>
</evidence>
<evidence type="ECO:0000313" key="12">
    <source>
        <dbReference type="EMBL" id="SES84580.1"/>
    </source>
</evidence>
<evidence type="ECO:0000256" key="6">
    <source>
        <dbReference type="ARBA" id="ARBA00022798"/>
    </source>
</evidence>
<dbReference type="PANTHER" id="PTHR31650">
    <property type="entry name" value="O-ACYLTRANSFERASE (WSD1-LIKE) FAMILY PROTEIN"/>
    <property type="match status" value="1"/>
</dbReference>